<accession>A0A366GPK9</accession>
<evidence type="ECO:0000256" key="1">
    <source>
        <dbReference type="SAM" id="Phobius"/>
    </source>
</evidence>
<dbReference type="InterPro" id="IPR031982">
    <property type="entry name" value="PilE-like"/>
</dbReference>
<comment type="caution">
    <text evidence="2">The sequence shown here is derived from an EMBL/GenBank/DDBJ whole genome shotgun (WGS) entry which is preliminary data.</text>
</comment>
<dbReference type="Proteomes" id="UP000252995">
    <property type="component" value="Unassembled WGS sequence"/>
</dbReference>
<proteinExistence type="predicted"/>
<dbReference type="PROSITE" id="PS00409">
    <property type="entry name" value="PROKAR_NTER_METHYL"/>
    <property type="match status" value="1"/>
</dbReference>
<dbReference type="SUPFAM" id="SSF54523">
    <property type="entry name" value="Pili subunits"/>
    <property type="match status" value="1"/>
</dbReference>
<keyword evidence="1" id="KW-1133">Transmembrane helix</keyword>
<feature type="transmembrane region" description="Helical" evidence="1">
    <location>
        <begin position="12"/>
        <end position="34"/>
    </location>
</feature>
<dbReference type="NCBIfam" id="TIGR02532">
    <property type="entry name" value="IV_pilin_GFxxxE"/>
    <property type="match status" value="1"/>
</dbReference>
<gene>
    <name evidence="2" type="ORF">DET50_11099</name>
</gene>
<dbReference type="InterPro" id="IPR012902">
    <property type="entry name" value="N_methyl_site"/>
</dbReference>
<dbReference type="PANTHER" id="PTHR30093">
    <property type="entry name" value="GENERAL SECRETION PATHWAY PROTEIN G"/>
    <property type="match status" value="1"/>
</dbReference>
<dbReference type="Pfam" id="PF07963">
    <property type="entry name" value="N_methyl"/>
    <property type="match status" value="1"/>
</dbReference>
<sequence>MFVSYRNARGFTLIELMIVVAIIGIIAAIAYPSYKSQVEKTRRTTAQGELMELAQWMERRHTKSFDYRESDGSAPTLPFTKSPREGSATFYNLSFSGNVTQNAYLLQAVPTGAQSGDRCGTLTLSSTGARGAGASDCW</sequence>
<dbReference type="EMBL" id="QNRO01000010">
    <property type="protein sequence ID" value="RBP29200.1"/>
    <property type="molecule type" value="Genomic_DNA"/>
</dbReference>
<name>A0A366GPK9_9GAMM</name>
<dbReference type="OrthoDB" id="5296638at2"/>
<keyword evidence="1" id="KW-0812">Transmembrane</keyword>
<keyword evidence="1" id="KW-0472">Membrane</keyword>
<evidence type="ECO:0000313" key="2">
    <source>
        <dbReference type="EMBL" id="RBP29200.1"/>
    </source>
</evidence>
<dbReference type="Gene3D" id="3.30.700.10">
    <property type="entry name" value="Glycoprotein, Type 4 Pilin"/>
    <property type="match status" value="1"/>
</dbReference>
<protein>
    <submittedName>
        <fullName evidence="2">Type IV pilus assembly protein PilE</fullName>
    </submittedName>
</protein>
<dbReference type="InterPro" id="IPR045584">
    <property type="entry name" value="Pilin-like"/>
</dbReference>
<dbReference type="RefSeq" id="WP_113862836.1">
    <property type="nucleotide sequence ID" value="NZ_QNRO01000010.1"/>
</dbReference>
<evidence type="ECO:0000313" key="3">
    <source>
        <dbReference type="Proteomes" id="UP000252995"/>
    </source>
</evidence>
<dbReference type="GO" id="GO:0043683">
    <property type="term" value="P:type IV pilus assembly"/>
    <property type="evidence" value="ECO:0007669"/>
    <property type="project" value="InterPro"/>
</dbReference>
<dbReference type="PANTHER" id="PTHR30093:SF47">
    <property type="entry name" value="TYPE IV PILUS NON-CORE MINOR PILIN PILE"/>
    <property type="match status" value="1"/>
</dbReference>
<dbReference type="AlphaFoldDB" id="A0A366GPK9"/>
<reference evidence="2 3" key="1">
    <citation type="submission" date="2018-06" db="EMBL/GenBank/DDBJ databases">
        <title>Freshwater and sediment microbial communities from various areas in North America, analyzing microbe dynamics in response to fracking.</title>
        <authorList>
            <person name="Lamendella R."/>
        </authorList>
    </citation>
    <scope>NUCLEOTIDE SEQUENCE [LARGE SCALE GENOMIC DNA]</scope>
    <source>
        <strain evidence="2 3">114J</strain>
    </source>
</reference>
<dbReference type="Pfam" id="PF16732">
    <property type="entry name" value="ComP_DUS"/>
    <property type="match status" value="1"/>
</dbReference>
<organism evidence="2 3">
    <name type="scientific">Marinobacter pelagius</name>
    <dbReference type="NCBI Taxonomy" id="379482"/>
    <lineage>
        <taxon>Bacteria</taxon>
        <taxon>Pseudomonadati</taxon>
        <taxon>Pseudomonadota</taxon>
        <taxon>Gammaproteobacteria</taxon>
        <taxon>Pseudomonadales</taxon>
        <taxon>Marinobacteraceae</taxon>
        <taxon>Marinobacter</taxon>
    </lineage>
</organism>